<keyword evidence="6" id="KW-0131">Cell cycle</keyword>
<keyword evidence="8" id="KW-1185">Reference proteome</keyword>
<reference evidence="7 8" key="1">
    <citation type="submission" date="2024-06" db="EMBL/GenBank/DDBJ databases">
        <title>The Natural Products Discovery Center: Release of the First 8490 Sequenced Strains for Exploring Actinobacteria Biosynthetic Diversity.</title>
        <authorList>
            <person name="Kalkreuter E."/>
            <person name="Kautsar S.A."/>
            <person name="Yang D."/>
            <person name="Bader C.D."/>
            <person name="Teijaro C.N."/>
            <person name="Fluegel L."/>
            <person name="Davis C.M."/>
            <person name="Simpson J.R."/>
            <person name="Lauterbach L."/>
            <person name="Steele A.D."/>
            <person name="Gui C."/>
            <person name="Meng S."/>
            <person name="Li G."/>
            <person name="Viehrig K."/>
            <person name="Ye F."/>
            <person name="Su P."/>
            <person name="Kiefer A.F."/>
            <person name="Nichols A."/>
            <person name="Cepeda A.J."/>
            <person name="Yan W."/>
            <person name="Fan B."/>
            <person name="Jiang Y."/>
            <person name="Adhikari A."/>
            <person name="Zheng C.-J."/>
            <person name="Schuster L."/>
            <person name="Cowan T.M."/>
            <person name="Smanski M.J."/>
            <person name="Chevrette M.G."/>
            <person name="De Carvalho L.P.S."/>
            <person name="Shen B."/>
        </authorList>
    </citation>
    <scope>NUCLEOTIDE SEQUENCE [LARGE SCALE GENOMIC DNA]</scope>
    <source>
        <strain evidence="7 8">NPDC001694</strain>
    </source>
</reference>
<dbReference type="EMBL" id="JBEOZM010000002">
    <property type="protein sequence ID" value="MER6266690.1"/>
    <property type="molecule type" value="Genomic_DNA"/>
</dbReference>
<evidence type="ECO:0000256" key="2">
    <source>
        <dbReference type="ARBA" id="ARBA00009323"/>
    </source>
</evidence>
<sequence>MSKPVTLTEVHPHRVTTLRHHAHLVRADRPAVPLDLELHYTALDPFAIRVVLRTEGASVRWSLSREALLLGLRRHEGIGDVAVWPVRPPGTPGRLCIRLGPLRACAVFQADWDVISDWLDVTLQLVPAGTESDHLQWEDFLAPLLGREEA</sequence>
<keyword evidence="5" id="KW-0717">Septation</keyword>
<comment type="subcellular location">
    <subcellularLocation>
        <location evidence="1">Cell septum</location>
    </subcellularLocation>
</comment>
<gene>
    <name evidence="7" type="ORF">ABT211_05235</name>
</gene>
<keyword evidence="3" id="KW-0132">Cell division</keyword>
<dbReference type="Pfam" id="PF04686">
    <property type="entry name" value="SsgA"/>
    <property type="match status" value="1"/>
</dbReference>
<dbReference type="InterPro" id="IPR006776">
    <property type="entry name" value="SsgB"/>
</dbReference>
<proteinExistence type="inferred from homology"/>
<evidence type="ECO:0000256" key="5">
    <source>
        <dbReference type="ARBA" id="ARBA00023210"/>
    </source>
</evidence>
<evidence type="ECO:0000256" key="4">
    <source>
        <dbReference type="ARBA" id="ARBA00022969"/>
    </source>
</evidence>
<dbReference type="InterPro" id="IPR038658">
    <property type="entry name" value="SsgB_sf"/>
</dbReference>
<evidence type="ECO:0000313" key="7">
    <source>
        <dbReference type="EMBL" id="MER6266690.1"/>
    </source>
</evidence>
<keyword evidence="4" id="KW-0749">Sporulation</keyword>
<accession>A0ABV1T9Y2</accession>
<name>A0ABV1T9Y2_9ACTN</name>
<comment type="caution">
    <text evidence="7">The sequence shown here is derived from an EMBL/GenBank/DDBJ whole genome shotgun (WGS) entry which is preliminary data.</text>
</comment>
<evidence type="ECO:0000256" key="1">
    <source>
        <dbReference type="ARBA" id="ARBA00004431"/>
    </source>
</evidence>
<evidence type="ECO:0000256" key="3">
    <source>
        <dbReference type="ARBA" id="ARBA00022618"/>
    </source>
</evidence>
<comment type="similarity">
    <text evidence="2">Belongs to the SsgA family.</text>
</comment>
<evidence type="ECO:0000256" key="6">
    <source>
        <dbReference type="ARBA" id="ARBA00023306"/>
    </source>
</evidence>
<protein>
    <submittedName>
        <fullName evidence="7">SsgA family sporulation/cell division regulator</fullName>
    </submittedName>
</protein>
<dbReference type="RefSeq" id="WP_351955366.1">
    <property type="nucleotide sequence ID" value="NZ_JBEOZM010000002.1"/>
</dbReference>
<evidence type="ECO:0000313" key="8">
    <source>
        <dbReference type="Proteomes" id="UP001490365"/>
    </source>
</evidence>
<organism evidence="7 8">
    <name type="scientific">Streptomyces sp. 900105755</name>
    <dbReference type="NCBI Taxonomy" id="3154389"/>
    <lineage>
        <taxon>Bacteria</taxon>
        <taxon>Bacillati</taxon>
        <taxon>Actinomycetota</taxon>
        <taxon>Actinomycetes</taxon>
        <taxon>Kitasatosporales</taxon>
        <taxon>Streptomycetaceae</taxon>
        <taxon>Streptomyces</taxon>
    </lineage>
</organism>
<dbReference type="Proteomes" id="UP001490365">
    <property type="component" value="Unassembled WGS sequence"/>
</dbReference>
<dbReference type="Gene3D" id="2.30.31.20">
    <property type="entry name" value="Sporulation-specific cell division protein SsgB"/>
    <property type="match status" value="1"/>
</dbReference>